<dbReference type="EMBL" id="AB098491">
    <property type="protein sequence ID" value="BAJ52651.1"/>
    <property type="molecule type" value="mRNA"/>
</dbReference>
<accession>E5RKE2</accession>
<dbReference type="InterPro" id="IPR016130">
    <property type="entry name" value="Tyr_Pase_AS"/>
</dbReference>
<evidence type="ECO:0000259" key="8">
    <source>
        <dbReference type="PROSITE" id="PS50056"/>
    </source>
</evidence>
<dbReference type="Pfam" id="PF00102">
    <property type="entry name" value="Y_phosphatase"/>
    <property type="match status" value="1"/>
</dbReference>
<dbReference type="GO" id="GO:0004725">
    <property type="term" value="F:protein tyrosine phosphatase activity"/>
    <property type="evidence" value="ECO:0007669"/>
    <property type="project" value="UniProtKB-EC"/>
</dbReference>
<keyword evidence="5" id="KW-0175">Coiled coil</keyword>
<dbReference type="CDD" id="cd00047">
    <property type="entry name" value="PTPc"/>
    <property type="match status" value="1"/>
</dbReference>
<evidence type="ECO:0000256" key="2">
    <source>
        <dbReference type="ARBA" id="ARBA00013064"/>
    </source>
</evidence>
<dbReference type="AlphaFoldDB" id="E5RKE2"/>
<name>E5RKE2_9EUKA</name>
<organism evidence="9">
    <name type="scientific">Monosiga ovata</name>
    <dbReference type="NCBI Taxonomy" id="81526"/>
    <lineage>
        <taxon>Eukaryota</taxon>
        <taxon>Choanoflagellata</taxon>
        <taxon>Craspedida</taxon>
        <taxon>Salpingoecidae</taxon>
        <taxon>Monosiga</taxon>
    </lineage>
</organism>
<dbReference type="SMART" id="SM00404">
    <property type="entry name" value="PTPc_motif"/>
    <property type="match status" value="1"/>
</dbReference>
<dbReference type="Gene3D" id="3.90.190.10">
    <property type="entry name" value="Protein tyrosine phosphatase superfamily"/>
    <property type="match status" value="1"/>
</dbReference>
<feature type="coiled-coil region" evidence="5">
    <location>
        <begin position="508"/>
        <end position="535"/>
    </location>
</feature>
<feature type="region of interest" description="Disordered" evidence="6">
    <location>
        <begin position="344"/>
        <end position="385"/>
    </location>
</feature>
<dbReference type="PANTHER" id="PTHR19134:SF562">
    <property type="entry name" value="PROTEIN-TYROSINE-PHOSPHATASE"/>
    <property type="match status" value="1"/>
</dbReference>
<dbReference type="SUPFAM" id="SSF52799">
    <property type="entry name" value="(Phosphotyrosine protein) phosphatases II"/>
    <property type="match status" value="1"/>
</dbReference>
<dbReference type="InterPro" id="IPR000242">
    <property type="entry name" value="PTP_cat"/>
</dbReference>
<reference evidence="9" key="1">
    <citation type="submission" date="2002-12" db="EMBL/GenBank/DDBJ databases">
        <title>Divergence pattern of animal gene families and relationship with evolution of multicellular animals.</title>
        <authorList>
            <person name="Suga H."/>
            <person name="Nishiyori H."/>
            <person name="Miyata T."/>
        </authorList>
    </citation>
    <scope>NUCLEOTIDE SEQUENCE</scope>
</reference>
<feature type="region of interest" description="Disordered" evidence="6">
    <location>
        <begin position="651"/>
        <end position="726"/>
    </location>
</feature>
<dbReference type="EC" id="3.1.3.48" evidence="2"/>
<proteinExistence type="evidence at transcript level"/>
<dbReference type="InterPro" id="IPR029021">
    <property type="entry name" value="Prot-tyrosine_phosphatase-like"/>
</dbReference>
<evidence type="ECO:0000256" key="5">
    <source>
        <dbReference type="SAM" id="Coils"/>
    </source>
</evidence>
<dbReference type="SMART" id="SM00194">
    <property type="entry name" value="PTPc"/>
    <property type="match status" value="1"/>
</dbReference>
<keyword evidence="3" id="KW-0378">Hydrolase</keyword>
<feature type="domain" description="Tyrosine-protein phosphatase" evidence="7">
    <location>
        <begin position="20"/>
        <end position="294"/>
    </location>
</feature>
<dbReference type="PRINTS" id="PR00700">
    <property type="entry name" value="PRTYPHPHTASE"/>
</dbReference>
<dbReference type="PROSITE" id="PS50055">
    <property type="entry name" value="TYR_PHOSPHATASE_PTP"/>
    <property type="match status" value="1"/>
</dbReference>
<feature type="coiled-coil region" evidence="5">
    <location>
        <begin position="314"/>
        <end position="341"/>
    </location>
</feature>
<keyword evidence="4" id="KW-0904">Protein phosphatase</keyword>
<dbReference type="PROSITE" id="PS00383">
    <property type="entry name" value="TYR_PHOSPHATASE_1"/>
    <property type="match status" value="1"/>
</dbReference>
<dbReference type="InterPro" id="IPR050348">
    <property type="entry name" value="Protein-Tyr_Phosphatase"/>
</dbReference>
<dbReference type="PROSITE" id="PS50056">
    <property type="entry name" value="TYR_PHOSPHATASE_2"/>
    <property type="match status" value="1"/>
</dbReference>
<evidence type="ECO:0000256" key="4">
    <source>
        <dbReference type="ARBA" id="ARBA00022912"/>
    </source>
</evidence>
<feature type="domain" description="Tyrosine specific protein phosphatases" evidence="8">
    <location>
        <begin position="211"/>
        <end position="285"/>
    </location>
</feature>
<evidence type="ECO:0000256" key="1">
    <source>
        <dbReference type="ARBA" id="ARBA00009580"/>
    </source>
</evidence>
<comment type="similarity">
    <text evidence="1">Belongs to the protein-tyrosine phosphatase family.</text>
</comment>
<evidence type="ECO:0000256" key="3">
    <source>
        <dbReference type="ARBA" id="ARBA00022801"/>
    </source>
</evidence>
<dbReference type="InterPro" id="IPR003595">
    <property type="entry name" value="Tyr_Pase_cat"/>
</dbReference>
<dbReference type="PANTHER" id="PTHR19134">
    <property type="entry name" value="RECEPTOR-TYPE TYROSINE-PROTEIN PHOSPHATASE"/>
    <property type="match status" value="1"/>
</dbReference>
<feature type="compositionally biased region" description="Basic and acidic residues" evidence="6">
    <location>
        <begin position="348"/>
        <end position="363"/>
    </location>
</feature>
<dbReference type="InterPro" id="IPR000387">
    <property type="entry name" value="Tyr_Pase_dom"/>
</dbReference>
<evidence type="ECO:0000313" key="9">
    <source>
        <dbReference type="EMBL" id="BAJ52651.1"/>
    </source>
</evidence>
<sequence>MDVAALIRSEQFLTHCLNTLEQEVRQLSAKNNEGFLIGFNNIEAIPGARSTVSTKPENKRCNRYNNIIAYDHSRVKVTPCKANGNNDYINGNFLKGADGKETYIATQAPVPEAFYSFWQMVWEQGITTIVMVTNEVEGGKLKCHRYWPDGESKEAKREFQDLVVQYNLQEVLPTHVKRSFTVTHKKSGQTRDVTQFAFTAWPDHGVPSTTQELLDFRTEVRKSWSHVRGKLLVHCSAGVGRTGTFIALDSFFQGIETGSYNRIYDIVANMRADRNFMVQSQIQFIYLYHICLDGVHDMLMTVRKALRSATLSDYERHQDTLEDIQELVDEAAELLDDEIDDGEDALDEEYRRDPSKFAKPLEQRKKKKAIPGIKPHARHDDGKYTDDIGRAARISASQRRSSLLEIGGTESEFWRSRKNVPLSLQEKGYAHPSLRDLGQRVQSLEDYKTAWRRRYEQAFQRWKEVQDEGGEVYDITRQMTPLESRLESLANMEDAWKFRGDGFRSSREEDVRRTLASLEKRLQSLQETILSNEARWRTKGDGMRQRQEVPDGVRINTTDKLGGLLERLKLLQEEEVAWVKRDNLERFDRSKFERDISKERSIQENAQLKREQEEQAQRDAEALAARLRLEDDQRLQQLARERQLVKEREQVKEKIREKSVREASYDPERERLAKQKQKDDEERAAKEAQAKVAQKKQDEIAQAEAKKKQAEAAKSQAERFLGKMKQ</sequence>
<evidence type="ECO:0000256" key="6">
    <source>
        <dbReference type="SAM" id="MobiDB-lite"/>
    </source>
</evidence>
<evidence type="ECO:0000259" key="7">
    <source>
        <dbReference type="PROSITE" id="PS50055"/>
    </source>
</evidence>
<gene>
    <name evidence="9" type="primary">MoPTP-08</name>
</gene>
<protein>
    <recommendedName>
        <fullName evidence="2">protein-tyrosine-phosphatase</fullName>
        <ecNumber evidence="2">3.1.3.48</ecNumber>
    </recommendedName>
</protein>